<dbReference type="GO" id="GO:0052621">
    <property type="term" value="F:diguanylate cyclase activity"/>
    <property type="evidence" value="ECO:0007669"/>
    <property type="project" value="UniProtKB-EC"/>
</dbReference>
<feature type="domain" description="HAMP" evidence="5">
    <location>
        <begin position="207"/>
        <end position="259"/>
    </location>
</feature>
<dbReference type="EC" id="2.7.7.65" evidence="1"/>
<dbReference type="Proteomes" id="UP000469724">
    <property type="component" value="Unassembled WGS sequence"/>
</dbReference>
<evidence type="ECO:0000313" key="7">
    <source>
        <dbReference type="EMBL" id="NDY55733.1"/>
    </source>
</evidence>
<dbReference type="AlphaFoldDB" id="A0A7K3NIT4"/>
<feature type="domain" description="GGDEF" evidence="6">
    <location>
        <begin position="341"/>
        <end position="473"/>
    </location>
</feature>
<accession>A0A7K3NIT4</accession>
<comment type="catalytic activity">
    <reaction evidence="2">
        <text>2 GTP = 3',3'-c-di-GMP + 2 diphosphate</text>
        <dbReference type="Rhea" id="RHEA:24898"/>
        <dbReference type="ChEBI" id="CHEBI:33019"/>
        <dbReference type="ChEBI" id="CHEBI:37565"/>
        <dbReference type="ChEBI" id="CHEBI:58805"/>
        <dbReference type="EC" id="2.7.7.65"/>
    </reaction>
</comment>
<dbReference type="PANTHER" id="PTHR45138">
    <property type="entry name" value="REGULATORY COMPONENTS OF SENSORY TRANSDUCTION SYSTEM"/>
    <property type="match status" value="1"/>
</dbReference>
<dbReference type="SMART" id="SM00267">
    <property type="entry name" value="GGDEF"/>
    <property type="match status" value="1"/>
</dbReference>
<dbReference type="GO" id="GO:0043709">
    <property type="term" value="P:cell adhesion involved in single-species biofilm formation"/>
    <property type="evidence" value="ECO:0007669"/>
    <property type="project" value="TreeGrafter"/>
</dbReference>
<keyword evidence="3" id="KW-0175">Coiled coil</keyword>
<evidence type="ECO:0000256" key="4">
    <source>
        <dbReference type="SAM" id="Phobius"/>
    </source>
</evidence>
<dbReference type="GO" id="GO:0005886">
    <property type="term" value="C:plasma membrane"/>
    <property type="evidence" value="ECO:0007669"/>
    <property type="project" value="TreeGrafter"/>
</dbReference>
<dbReference type="Pfam" id="PF00990">
    <property type="entry name" value="GGDEF"/>
    <property type="match status" value="1"/>
</dbReference>
<comment type="caution">
    <text evidence="7">The sequence shown here is derived from an EMBL/GenBank/DDBJ whole genome shotgun (WGS) entry which is preliminary data.</text>
</comment>
<dbReference type="RefSeq" id="WP_163300783.1">
    <property type="nucleotide sequence ID" value="NZ_JAAGRQ010000008.1"/>
</dbReference>
<protein>
    <recommendedName>
        <fullName evidence="1">diguanylate cyclase</fullName>
        <ecNumber evidence="1">2.7.7.65</ecNumber>
    </recommendedName>
</protein>
<feature type="coiled-coil region" evidence="3">
    <location>
        <begin position="247"/>
        <end position="306"/>
    </location>
</feature>
<dbReference type="FunFam" id="3.30.70.270:FF:000001">
    <property type="entry name" value="Diguanylate cyclase domain protein"/>
    <property type="match status" value="1"/>
</dbReference>
<dbReference type="CDD" id="cd01949">
    <property type="entry name" value="GGDEF"/>
    <property type="match status" value="1"/>
</dbReference>
<dbReference type="InterPro" id="IPR000160">
    <property type="entry name" value="GGDEF_dom"/>
</dbReference>
<dbReference type="SMART" id="SM00304">
    <property type="entry name" value="HAMP"/>
    <property type="match status" value="1"/>
</dbReference>
<name>A0A7K3NIT4_9BACT</name>
<gene>
    <name evidence="7" type="ORF">G3N56_03120</name>
</gene>
<dbReference type="Gene3D" id="6.10.340.10">
    <property type="match status" value="1"/>
</dbReference>
<keyword evidence="8" id="KW-1185">Reference proteome</keyword>
<keyword evidence="4" id="KW-0812">Transmembrane</keyword>
<dbReference type="InterPro" id="IPR029787">
    <property type="entry name" value="Nucleotide_cyclase"/>
</dbReference>
<dbReference type="NCBIfam" id="TIGR00254">
    <property type="entry name" value="GGDEF"/>
    <property type="match status" value="1"/>
</dbReference>
<dbReference type="GO" id="GO:1902201">
    <property type="term" value="P:negative regulation of bacterial-type flagellum-dependent cell motility"/>
    <property type="evidence" value="ECO:0007669"/>
    <property type="project" value="TreeGrafter"/>
</dbReference>
<feature type="transmembrane region" description="Helical" evidence="4">
    <location>
        <begin position="185"/>
        <end position="206"/>
    </location>
</feature>
<dbReference type="SUPFAM" id="SSF158472">
    <property type="entry name" value="HAMP domain-like"/>
    <property type="match status" value="1"/>
</dbReference>
<dbReference type="InterPro" id="IPR003660">
    <property type="entry name" value="HAMP_dom"/>
</dbReference>
<dbReference type="EMBL" id="JAAGRQ010000008">
    <property type="protein sequence ID" value="NDY55733.1"/>
    <property type="molecule type" value="Genomic_DNA"/>
</dbReference>
<evidence type="ECO:0000256" key="2">
    <source>
        <dbReference type="ARBA" id="ARBA00034247"/>
    </source>
</evidence>
<organism evidence="7 8">
    <name type="scientific">Desulfolutivibrio sulfodismutans</name>
    <dbReference type="NCBI Taxonomy" id="63561"/>
    <lineage>
        <taxon>Bacteria</taxon>
        <taxon>Pseudomonadati</taxon>
        <taxon>Thermodesulfobacteriota</taxon>
        <taxon>Desulfovibrionia</taxon>
        <taxon>Desulfovibrionales</taxon>
        <taxon>Desulfovibrionaceae</taxon>
        <taxon>Desulfolutivibrio</taxon>
    </lineage>
</organism>
<keyword evidence="4" id="KW-1133">Transmembrane helix</keyword>
<dbReference type="PROSITE" id="PS50887">
    <property type="entry name" value="GGDEF"/>
    <property type="match status" value="1"/>
</dbReference>
<dbReference type="CDD" id="cd06225">
    <property type="entry name" value="HAMP"/>
    <property type="match status" value="1"/>
</dbReference>
<dbReference type="Gene3D" id="3.30.70.270">
    <property type="match status" value="1"/>
</dbReference>
<dbReference type="SUPFAM" id="SSF55073">
    <property type="entry name" value="Nucleotide cyclase"/>
    <property type="match status" value="1"/>
</dbReference>
<evidence type="ECO:0000259" key="5">
    <source>
        <dbReference type="PROSITE" id="PS50885"/>
    </source>
</evidence>
<dbReference type="Pfam" id="PF00672">
    <property type="entry name" value="HAMP"/>
    <property type="match status" value="1"/>
</dbReference>
<keyword evidence="4" id="KW-0472">Membrane</keyword>
<dbReference type="GO" id="GO:0007165">
    <property type="term" value="P:signal transduction"/>
    <property type="evidence" value="ECO:0007669"/>
    <property type="project" value="InterPro"/>
</dbReference>
<feature type="transmembrane region" description="Helical" evidence="4">
    <location>
        <begin position="12"/>
        <end position="30"/>
    </location>
</feature>
<evidence type="ECO:0000256" key="1">
    <source>
        <dbReference type="ARBA" id="ARBA00012528"/>
    </source>
</evidence>
<dbReference type="PROSITE" id="PS50885">
    <property type="entry name" value="HAMP"/>
    <property type="match status" value="1"/>
</dbReference>
<proteinExistence type="predicted"/>
<dbReference type="InterPro" id="IPR043128">
    <property type="entry name" value="Rev_trsase/Diguanyl_cyclase"/>
</dbReference>
<reference evidence="7 8" key="1">
    <citation type="submission" date="2020-02" db="EMBL/GenBank/DDBJ databases">
        <title>Comparative genomics of sulfur disproportionating microorganisms.</title>
        <authorList>
            <person name="Ward L.M."/>
            <person name="Bertran E."/>
            <person name="Johnston D.T."/>
        </authorList>
    </citation>
    <scope>NUCLEOTIDE SEQUENCE [LARGE SCALE GENOMIC DNA]</scope>
    <source>
        <strain evidence="7 8">DSM 3696</strain>
    </source>
</reference>
<sequence length="481" mass="52729">MHISIKTRYFMSHFLAVVLVSGSIGTYFYLSALDSLIENLRGRLANTAALAAESMDVASFEAVRGPGDTDLPGYVTGLATLRRLRSTNPDIAYVYVMRRTGDAVTFVLDSDESEAQALPGRPYPDPPAALLAGFSGPSVDDKLYEDEWGVFMSGYAPLRGGQGVYLLGIDMRDAEVGRKLWRLRLSGMVSLSLSLGLAFVFATVLARRINRPLRLFMDACAAVAEGKAGARVDVRTGDELERLGVAINDMSMRLEDHELRRTQAEARLIRSRDELEVRVRERTIELSRLNALLVHEIEERKRAEEKLFQAAMTDTLTELPNRRAMEQQLTAQAARVARGGRPFAVLLCDIDRFKSVNDAFGHEAGDEFLRAAAQVMASSVRAGDMVCRWGGEEFLFLLADTDLEGGLVAANKLRQAMEALRVPVDGFLVARSISVGVSVCADCRDKEEVLRLADEALYEAKNSGRNQVAFRVLAAAAAASA</sequence>
<evidence type="ECO:0000259" key="6">
    <source>
        <dbReference type="PROSITE" id="PS50887"/>
    </source>
</evidence>
<evidence type="ECO:0000313" key="8">
    <source>
        <dbReference type="Proteomes" id="UP000469724"/>
    </source>
</evidence>
<dbReference type="PANTHER" id="PTHR45138:SF9">
    <property type="entry name" value="DIGUANYLATE CYCLASE DGCM-RELATED"/>
    <property type="match status" value="1"/>
</dbReference>
<dbReference type="InterPro" id="IPR050469">
    <property type="entry name" value="Diguanylate_Cyclase"/>
</dbReference>
<evidence type="ECO:0000256" key="3">
    <source>
        <dbReference type="SAM" id="Coils"/>
    </source>
</evidence>